<dbReference type="AlphaFoldDB" id="A0A2T6GB69"/>
<organism evidence="1 2">
    <name type="scientific">Pseudomonas protegens</name>
    <dbReference type="NCBI Taxonomy" id="380021"/>
    <lineage>
        <taxon>Bacteria</taxon>
        <taxon>Pseudomonadati</taxon>
        <taxon>Pseudomonadota</taxon>
        <taxon>Gammaproteobacteria</taxon>
        <taxon>Pseudomonadales</taxon>
        <taxon>Pseudomonadaceae</taxon>
        <taxon>Pseudomonas</taxon>
    </lineage>
</organism>
<evidence type="ECO:0000313" key="1">
    <source>
        <dbReference type="EMBL" id="PUA41387.1"/>
    </source>
</evidence>
<proteinExistence type="predicted"/>
<dbReference type="EMBL" id="PYJM01000014">
    <property type="protein sequence ID" value="PUA41387.1"/>
    <property type="molecule type" value="Genomic_DNA"/>
</dbReference>
<sequence>MTHRLCETGHQVLVDIFVLLDAEVDPFTHQRHQERLSDQRMGVGDEAMPLETGVQPLALDDPAWV</sequence>
<protein>
    <submittedName>
        <fullName evidence="1">Uncharacterized protein</fullName>
    </submittedName>
</protein>
<reference evidence="1 2" key="1">
    <citation type="submission" date="2018-03" db="EMBL/GenBank/DDBJ databases">
        <title>Draft genome sequence of the plant growth promoting rhizobacterium Pseudomonas protegens strain BNJ-SS-45 isolated from wheat (Triticum aestivum) rhizosphere.</title>
        <authorList>
            <person name="Bajpai A."/>
            <person name="Shende K."/>
            <person name="Meena N."/>
            <person name="Upadhyayula S.R."/>
            <person name="Suravajhala P."/>
            <person name="Medicherla K.M."/>
            <person name="Johri B.N."/>
        </authorList>
    </citation>
    <scope>NUCLEOTIDE SEQUENCE [LARGE SCALE GENOMIC DNA]</scope>
    <source>
        <strain evidence="1 2">BNJ-SS-45</strain>
    </source>
</reference>
<accession>A0A2T6GB69</accession>
<dbReference type="Proteomes" id="UP000244178">
    <property type="component" value="Unassembled WGS sequence"/>
</dbReference>
<comment type="caution">
    <text evidence="1">The sequence shown here is derived from an EMBL/GenBank/DDBJ whole genome shotgun (WGS) entry which is preliminary data.</text>
</comment>
<name>A0A2T6GB69_9PSED</name>
<gene>
    <name evidence="1" type="ORF">C5U62_32200</name>
</gene>
<evidence type="ECO:0000313" key="2">
    <source>
        <dbReference type="Proteomes" id="UP000244178"/>
    </source>
</evidence>